<gene>
    <name evidence="1" type="ORF">HaLaN_31141</name>
</gene>
<comment type="caution">
    <text evidence="1">The sequence shown here is derived from an EMBL/GenBank/DDBJ whole genome shotgun (WGS) entry which is preliminary data.</text>
</comment>
<dbReference type="EMBL" id="BLLF01006145">
    <property type="protein sequence ID" value="GFH31997.1"/>
    <property type="molecule type" value="Genomic_DNA"/>
</dbReference>
<dbReference type="Proteomes" id="UP000485058">
    <property type="component" value="Unassembled WGS sequence"/>
</dbReference>
<name>A0A6A0AJG3_HAELA</name>
<accession>A0A6A0AJG3</accession>
<keyword evidence="2" id="KW-1185">Reference proteome</keyword>
<feature type="non-terminal residue" evidence="1">
    <location>
        <position position="12"/>
    </location>
</feature>
<proteinExistence type="predicted"/>
<sequence>MRSNSQVPMQQT</sequence>
<evidence type="ECO:0000313" key="2">
    <source>
        <dbReference type="Proteomes" id="UP000485058"/>
    </source>
</evidence>
<organism evidence="1 2">
    <name type="scientific">Haematococcus lacustris</name>
    <name type="common">Green alga</name>
    <name type="synonym">Haematococcus pluvialis</name>
    <dbReference type="NCBI Taxonomy" id="44745"/>
    <lineage>
        <taxon>Eukaryota</taxon>
        <taxon>Viridiplantae</taxon>
        <taxon>Chlorophyta</taxon>
        <taxon>core chlorophytes</taxon>
        <taxon>Chlorophyceae</taxon>
        <taxon>CS clade</taxon>
        <taxon>Chlamydomonadales</taxon>
        <taxon>Haematococcaceae</taxon>
        <taxon>Haematococcus</taxon>
    </lineage>
</organism>
<evidence type="ECO:0000313" key="1">
    <source>
        <dbReference type="EMBL" id="GFH31997.1"/>
    </source>
</evidence>
<reference evidence="1 2" key="1">
    <citation type="submission" date="2020-02" db="EMBL/GenBank/DDBJ databases">
        <title>Draft genome sequence of Haematococcus lacustris strain NIES-144.</title>
        <authorList>
            <person name="Morimoto D."/>
            <person name="Nakagawa S."/>
            <person name="Yoshida T."/>
            <person name="Sawayama S."/>
        </authorList>
    </citation>
    <scope>NUCLEOTIDE SEQUENCE [LARGE SCALE GENOMIC DNA]</scope>
    <source>
        <strain evidence="1 2">NIES-144</strain>
    </source>
</reference>
<protein>
    <submittedName>
        <fullName evidence="1">Uncharacterized protein</fullName>
    </submittedName>
</protein>